<sequence>MPSPIRVVFMGTPDFAVPTLEALISHPSYDVELVVSQPDKPKGRGKKLAPTPVKKVALDHGIPTLQPARAKDEENIAKLNEVAPDYIVVVAYGQILPVALLDIPKIAPVNLHASLLPLWRGAAPIHRSFLAGDTVTGVCAMLMEKGLDTGDVLACRKTEITDDDTVGRVHDRLAKIGAVLMTETLLDYRGGKIEPVKQDDSKATYADKLTKEDFIIDWSQTADKVSRKIRGLSPYPGAKTIHEDSGVKLLFTKVSSDELKRPPGEVIAVSKDGIEIACGAGAILVTEVKPEGKGVMTAHAYSLGRRIDVGDTFG</sequence>
<evidence type="ECO:0000259" key="6">
    <source>
        <dbReference type="Pfam" id="PF02911"/>
    </source>
</evidence>
<dbReference type="InterPro" id="IPR005793">
    <property type="entry name" value="Formyl_trans_C"/>
</dbReference>
<dbReference type="CDD" id="cd08646">
    <property type="entry name" value="FMT_core_Met-tRNA-FMT_N"/>
    <property type="match status" value="1"/>
</dbReference>
<dbReference type="GO" id="GO:0005829">
    <property type="term" value="C:cytosol"/>
    <property type="evidence" value="ECO:0007669"/>
    <property type="project" value="TreeGrafter"/>
</dbReference>
<dbReference type="InterPro" id="IPR002376">
    <property type="entry name" value="Formyl_transf_N"/>
</dbReference>
<name>A0A3B1BWR0_9ZZZZ</name>
<dbReference type="PANTHER" id="PTHR11138">
    <property type="entry name" value="METHIONYL-TRNA FORMYLTRANSFERASE"/>
    <property type="match status" value="1"/>
</dbReference>
<accession>A0A3B1BWR0</accession>
<feature type="domain" description="Formyl transferase C-terminal" evidence="6">
    <location>
        <begin position="208"/>
        <end position="303"/>
    </location>
</feature>
<evidence type="ECO:0000256" key="2">
    <source>
        <dbReference type="ARBA" id="ARBA00012261"/>
    </source>
</evidence>
<evidence type="ECO:0000259" key="5">
    <source>
        <dbReference type="Pfam" id="PF00551"/>
    </source>
</evidence>
<gene>
    <name evidence="7" type="ORF">MNBD_NITROSPINAE04-1196</name>
</gene>
<dbReference type="InterPro" id="IPR041711">
    <property type="entry name" value="Met-tRNA-FMT_N"/>
</dbReference>
<keyword evidence="4" id="KW-0648">Protein biosynthesis</keyword>
<feature type="domain" description="Formyl transferase N-terminal" evidence="5">
    <location>
        <begin position="6"/>
        <end position="184"/>
    </location>
</feature>
<dbReference type="EC" id="2.1.2.9" evidence="2"/>
<dbReference type="CDD" id="cd08704">
    <property type="entry name" value="Met_tRNA_FMT_C"/>
    <property type="match status" value="1"/>
</dbReference>
<reference evidence="7" key="1">
    <citation type="submission" date="2018-06" db="EMBL/GenBank/DDBJ databases">
        <authorList>
            <person name="Zhirakovskaya E."/>
        </authorList>
    </citation>
    <scope>NUCLEOTIDE SEQUENCE</scope>
</reference>
<protein>
    <recommendedName>
        <fullName evidence="2">methionyl-tRNA formyltransferase</fullName>
        <ecNumber evidence="2">2.1.2.9</ecNumber>
    </recommendedName>
</protein>
<keyword evidence="3 7" id="KW-0808">Transferase</keyword>
<dbReference type="Gene3D" id="3.40.50.12230">
    <property type="match status" value="1"/>
</dbReference>
<dbReference type="GO" id="GO:0004479">
    <property type="term" value="F:methionyl-tRNA formyltransferase activity"/>
    <property type="evidence" value="ECO:0007669"/>
    <property type="project" value="UniProtKB-EC"/>
</dbReference>
<proteinExistence type="inferred from homology"/>
<dbReference type="Pfam" id="PF00551">
    <property type="entry name" value="Formyl_trans_N"/>
    <property type="match status" value="1"/>
</dbReference>
<dbReference type="InterPro" id="IPR044135">
    <property type="entry name" value="Met-tRNA-FMT_C"/>
</dbReference>
<dbReference type="InterPro" id="IPR036477">
    <property type="entry name" value="Formyl_transf_N_sf"/>
</dbReference>
<dbReference type="NCBIfam" id="TIGR00460">
    <property type="entry name" value="fmt"/>
    <property type="match status" value="1"/>
</dbReference>
<dbReference type="SUPFAM" id="SSF53328">
    <property type="entry name" value="Formyltransferase"/>
    <property type="match status" value="1"/>
</dbReference>
<dbReference type="FunFam" id="3.40.50.12230:FF:000001">
    <property type="entry name" value="Methionyl-tRNA formyltransferase"/>
    <property type="match status" value="1"/>
</dbReference>
<evidence type="ECO:0000256" key="1">
    <source>
        <dbReference type="ARBA" id="ARBA00010699"/>
    </source>
</evidence>
<organism evidence="7">
    <name type="scientific">hydrothermal vent metagenome</name>
    <dbReference type="NCBI Taxonomy" id="652676"/>
    <lineage>
        <taxon>unclassified sequences</taxon>
        <taxon>metagenomes</taxon>
        <taxon>ecological metagenomes</taxon>
    </lineage>
</organism>
<comment type="similarity">
    <text evidence="1">Belongs to the Fmt family.</text>
</comment>
<dbReference type="SUPFAM" id="SSF50486">
    <property type="entry name" value="FMT C-terminal domain-like"/>
    <property type="match status" value="1"/>
</dbReference>
<dbReference type="InterPro" id="IPR011034">
    <property type="entry name" value="Formyl_transferase-like_C_sf"/>
</dbReference>
<evidence type="ECO:0000256" key="4">
    <source>
        <dbReference type="ARBA" id="ARBA00022917"/>
    </source>
</evidence>
<dbReference type="PANTHER" id="PTHR11138:SF5">
    <property type="entry name" value="METHIONYL-TRNA FORMYLTRANSFERASE, MITOCHONDRIAL"/>
    <property type="match status" value="1"/>
</dbReference>
<dbReference type="Pfam" id="PF02911">
    <property type="entry name" value="Formyl_trans_C"/>
    <property type="match status" value="1"/>
</dbReference>
<evidence type="ECO:0000313" key="7">
    <source>
        <dbReference type="EMBL" id="VAX15918.1"/>
    </source>
</evidence>
<evidence type="ECO:0000256" key="3">
    <source>
        <dbReference type="ARBA" id="ARBA00022679"/>
    </source>
</evidence>
<dbReference type="InterPro" id="IPR005794">
    <property type="entry name" value="Fmt"/>
</dbReference>
<dbReference type="AlphaFoldDB" id="A0A3B1BWR0"/>
<dbReference type="HAMAP" id="MF_00182">
    <property type="entry name" value="Formyl_trans"/>
    <property type="match status" value="1"/>
</dbReference>
<dbReference type="EMBL" id="UOGA01000050">
    <property type="protein sequence ID" value="VAX15918.1"/>
    <property type="molecule type" value="Genomic_DNA"/>
</dbReference>